<evidence type="ECO:0000256" key="1">
    <source>
        <dbReference type="SAM" id="Phobius"/>
    </source>
</evidence>
<keyword evidence="1" id="KW-0812">Transmembrane</keyword>
<feature type="transmembrane region" description="Helical" evidence="1">
    <location>
        <begin position="268"/>
        <end position="294"/>
    </location>
</feature>
<proteinExistence type="predicted"/>
<feature type="transmembrane region" description="Helical" evidence="1">
    <location>
        <begin position="183"/>
        <end position="200"/>
    </location>
</feature>
<keyword evidence="1" id="KW-1133">Transmembrane helix</keyword>
<feature type="transmembrane region" description="Helical" evidence="1">
    <location>
        <begin position="12"/>
        <end position="36"/>
    </location>
</feature>
<feature type="transmembrane region" description="Helical" evidence="1">
    <location>
        <begin position="212"/>
        <end position="230"/>
    </location>
</feature>
<protein>
    <submittedName>
        <fullName evidence="3">Glucan biosynthesis protein</fullName>
    </submittedName>
</protein>
<dbReference type="RefSeq" id="WP_111372522.1">
    <property type="nucleotide sequence ID" value="NZ_CP029480.1"/>
</dbReference>
<evidence type="ECO:0000313" key="4">
    <source>
        <dbReference type="Proteomes" id="UP000249873"/>
    </source>
</evidence>
<accession>A0A2Z4GDM6</accession>
<gene>
    <name evidence="3" type="ORF">DJ013_14260</name>
</gene>
<sequence>MHSKTRRHDIDWIRVIVFDILIFYHVGMLFVEWGFHLKNNVIVDWIKWPMIFVNQWRLPILFVVSGIGTSYALSKKSGGGFAFERFKRLFIPLVMGILLIVPPQVYLERIYNGAAYTSFFDFYPSIFNTGPYPDGNFSWHHLWFLPYLFLMSLAALPLFLWLRKEDNSVVLFLKRSFKKRAGLLYLFAIPLILIDLFLEGDYPVTHALVGDWYALTWFFTLFIYGFLLVSVKEVFWQTVEKLRYISFIMGMVALPCLVWLWYNLDPSFWIPIARQINCWAWILAIFGFASKYLNKPSELLTYRNKAVYPFYILHQTVMMLLAFYLVDLNIYYAIKMFVLVLGTFGLTWILYEFIIKRVKLLHLLFGIK</sequence>
<dbReference type="Proteomes" id="UP000249873">
    <property type="component" value="Chromosome"/>
</dbReference>
<dbReference type="EMBL" id="CP029480">
    <property type="protein sequence ID" value="AWV99264.1"/>
    <property type="molecule type" value="Genomic_DNA"/>
</dbReference>
<dbReference type="OrthoDB" id="9809782at2"/>
<feature type="transmembrane region" description="Helical" evidence="1">
    <location>
        <begin position="56"/>
        <end position="74"/>
    </location>
</feature>
<feature type="transmembrane region" description="Helical" evidence="1">
    <location>
        <begin position="242"/>
        <end position="262"/>
    </location>
</feature>
<organism evidence="3 4">
    <name type="scientific">Arcticibacterium luteifluviistationis</name>
    <dbReference type="NCBI Taxonomy" id="1784714"/>
    <lineage>
        <taxon>Bacteria</taxon>
        <taxon>Pseudomonadati</taxon>
        <taxon>Bacteroidota</taxon>
        <taxon>Cytophagia</taxon>
        <taxon>Cytophagales</taxon>
        <taxon>Leadbetterellaceae</taxon>
        <taxon>Arcticibacterium</taxon>
    </lineage>
</organism>
<keyword evidence="4" id="KW-1185">Reference proteome</keyword>
<dbReference type="InterPro" id="IPR002656">
    <property type="entry name" value="Acyl_transf_3_dom"/>
</dbReference>
<evidence type="ECO:0000313" key="3">
    <source>
        <dbReference type="EMBL" id="AWV99264.1"/>
    </source>
</evidence>
<dbReference type="Pfam" id="PF01757">
    <property type="entry name" value="Acyl_transf_3"/>
    <property type="match status" value="1"/>
</dbReference>
<feature type="transmembrane region" description="Helical" evidence="1">
    <location>
        <begin position="306"/>
        <end position="326"/>
    </location>
</feature>
<dbReference type="AlphaFoldDB" id="A0A2Z4GDM6"/>
<dbReference type="PANTHER" id="PTHR36927:SF3">
    <property type="entry name" value="GLUCANS BIOSYNTHESIS PROTEIN C"/>
    <property type="match status" value="1"/>
</dbReference>
<dbReference type="PANTHER" id="PTHR36927">
    <property type="entry name" value="BLR4337 PROTEIN"/>
    <property type="match status" value="1"/>
</dbReference>
<reference evidence="3 4" key="1">
    <citation type="submission" date="2018-05" db="EMBL/GenBank/DDBJ databases">
        <title>Complete genome sequence of Arcticibacterium luteifluviistationis SM1504T, a cytophagaceae bacterium isolated from Arctic surface seawater.</title>
        <authorList>
            <person name="Li Y."/>
            <person name="Qin Q.-L."/>
        </authorList>
    </citation>
    <scope>NUCLEOTIDE SEQUENCE [LARGE SCALE GENOMIC DNA]</scope>
    <source>
        <strain evidence="3 4">SM1504</strain>
    </source>
</reference>
<feature type="domain" description="Acyltransferase 3" evidence="2">
    <location>
        <begin position="8"/>
        <end position="351"/>
    </location>
</feature>
<dbReference type="KEGG" id="als:DJ013_14260"/>
<feature type="transmembrane region" description="Helical" evidence="1">
    <location>
        <begin position="86"/>
        <end position="106"/>
    </location>
</feature>
<dbReference type="GO" id="GO:0016747">
    <property type="term" value="F:acyltransferase activity, transferring groups other than amino-acyl groups"/>
    <property type="evidence" value="ECO:0007669"/>
    <property type="project" value="InterPro"/>
</dbReference>
<feature type="transmembrane region" description="Helical" evidence="1">
    <location>
        <begin position="332"/>
        <end position="351"/>
    </location>
</feature>
<evidence type="ECO:0000259" key="2">
    <source>
        <dbReference type="Pfam" id="PF01757"/>
    </source>
</evidence>
<keyword evidence="1" id="KW-0472">Membrane</keyword>
<feature type="transmembrane region" description="Helical" evidence="1">
    <location>
        <begin position="142"/>
        <end position="162"/>
    </location>
</feature>
<name>A0A2Z4GDM6_9BACT</name>
<dbReference type="InterPro" id="IPR050623">
    <property type="entry name" value="Glucan_succinyl_AcylTrfase"/>
</dbReference>